<dbReference type="Pfam" id="PF08327">
    <property type="entry name" value="AHSA1"/>
    <property type="match status" value="1"/>
</dbReference>
<comment type="caution">
    <text evidence="2">The sequence shown here is derived from an EMBL/GenBank/DDBJ whole genome shotgun (WGS) entry which is preliminary data.</text>
</comment>
<reference evidence="2" key="1">
    <citation type="submission" date="2021-06" db="EMBL/GenBank/DDBJ databases">
        <authorList>
            <person name="Criscuolo A."/>
        </authorList>
    </citation>
    <scope>NUCLEOTIDE SEQUENCE</scope>
    <source>
        <strain evidence="2">CIP111803</strain>
    </source>
</reference>
<dbReference type="RefSeq" id="WP_218114805.1">
    <property type="nucleotide sequence ID" value="NZ_CAJVAP010000011.1"/>
</dbReference>
<name>A0A916JWF9_9MICO</name>
<evidence type="ECO:0000313" key="2">
    <source>
        <dbReference type="EMBL" id="CAG7609282.1"/>
    </source>
</evidence>
<protein>
    <recommendedName>
        <fullName evidence="1">Activator of Hsp90 ATPase homologue 1/2-like C-terminal domain-containing protein</fullName>
    </recommendedName>
</protein>
<organism evidence="2 3">
    <name type="scientific">Leucobacter soli</name>
    <dbReference type="NCBI Taxonomy" id="2812850"/>
    <lineage>
        <taxon>Bacteria</taxon>
        <taxon>Bacillati</taxon>
        <taxon>Actinomycetota</taxon>
        <taxon>Actinomycetes</taxon>
        <taxon>Micrococcales</taxon>
        <taxon>Microbacteriaceae</taxon>
        <taxon>Leucobacter</taxon>
    </lineage>
</organism>
<dbReference type="AlphaFoldDB" id="A0A916JWF9"/>
<evidence type="ECO:0000313" key="3">
    <source>
        <dbReference type="Proteomes" id="UP000693892"/>
    </source>
</evidence>
<proteinExistence type="predicted"/>
<dbReference type="EMBL" id="CAJVAP010000011">
    <property type="protein sequence ID" value="CAG7609282.1"/>
    <property type="molecule type" value="Genomic_DNA"/>
</dbReference>
<accession>A0A916JWF9</accession>
<dbReference type="Proteomes" id="UP000693892">
    <property type="component" value="Unassembled WGS sequence"/>
</dbReference>
<keyword evidence="3" id="KW-1185">Reference proteome</keyword>
<sequence>MSNPTADPKLDLALQRVIRAPRSAVWRAWTDSARLSQWWIPAPLVTRVDRLDVRPGGAFVTQMSEDGETFTPHVDGIFLVAEKDRRLVFTNGITSALRPARAFPVSMTAHIELADHPEGTDYRVVVQHASAEDSARHAELGFFEGWGTVTEALTRLVEAEEATEPR</sequence>
<evidence type="ECO:0000259" key="1">
    <source>
        <dbReference type="Pfam" id="PF08327"/>
    </source>
</evidence>
<gene>
    <name evidence="2" type="ORF">LEUCIP111803_01186</name>
</gene>
<dbReference type="InterPro" id="IPR013538">
    <property type="entry name" value="ASHA1/2-like_C"/>
</dbReference>
<feature type="domain" description="Activator of Hsp90 ATPase homologue 1/2-like C-terminal" evidence="1">
    <location>
        <begin position="19"/>
        <end position="158"/>
    </location>
</feature>